<keyword evidence="3" id="KW-1185">Reference proteome</keyword>
<gene>
    <name evidence="2" type="ORF">GALMADRAFT_257494</name>
</gene>
<proteinExistence type="predicted"/>
<dbReference type="HOGENOM" id="CLU_089025_0_0_1"/>
<accession>A0A067SAU7</accession>
<evidence type="ECO:0000256" key="1">
    <source>
        <dbReference type="SAM" id="MobiDB-lite"/>
    </source>
</evidence>
<evidence type="ECO:0000313" key="3">
    <source>
        <dbReference type="Proteomes" id="UP000027222"/>
    </source>
</evidence>
<dbReference type="STRING" id="685588.A0A067SAU7"/>
<organism evidence="2 3">
    <name type="scientific">Galerina marginata (strain CBS 339.88)</name>
    <dbReference type="NCBI Taxonomy" id="685588"/>
    <lineage>
        <taxon>Eukaryota</taxon>
        <taxon>Fungi</taxon>
        <taxon>Dikarya</taxon>
        <taxon>Basidiomycota</taxon>
        <taxon>Agaricomycotina</taxon>
        <taxon>Agaricomycetes</taxon>
        <taxon>Agaricomycetidae</taxon>
        <taxon>Agaricales</taxon>
        <taxon>Agaricineae</taxon>
        <taxon>Strophariaceae</taxon>
        <taxon>Galerina</taxon>
    </lineage>
</organism>
<feature type="region of interest" description="Disordered" evidence="1">
    <location>
        <begin position="297"/>
        <end position="330"/>
    </location>
</feature>
<evidence type="ECO:0008006" key="4">
    <source>
        <dbReference type="Google" id="ProtNLM"/>
    </source>
</evidence>
<protein>
    <recommendedName>
        <fullName evidence="4">C2H2-type domain-containing protein</fullName>
    </recommendedName>
</protein>
<dbReference type="OrthoDB" id="2576496at2759"/>
<dbReference type="Proteomes" id="UP000027222">
    <property type="component" value="Unassembled WGS sequence"/>
</dbReference>
<sequence length="330" mass="37077">MPTTEVWLRQEDILEHAKNVIKANGWQCEWNIASLQKPTMCRIVLISWNGYLKHLLLHCQEQQNGKANSFVCHLPRCHIPAGVPISSYNDLVSHLQQSHLGRVPLQCPINGCNSSGFSRHAMLETHFSEDHPQLLNQQVTIPSPLMLPLWLPFHPLAMVPPDLPLNIPPGSAIIPPIQGSWKARPHTPLMVEGSKFKLGSPQKRLGGIPKVVDNPEDEPRVTEEIVFEDLPKQLDDEGNYMVDYEQECVIQSAAGPWFDVARPPPPLDPVIFGHRIPPTTIFYDAFVRQHLEELVREEEGEETAEARYHPNTRQGMQAAGPSNVVSMAVD</sequence>
<reference evidence="3" key="1">
    <citation type="journal article" date="2014" name="Proc. Natl. Acad. Sci. U.S.A.">
        <title>Extensive sampling of basidiomycete genomes demonstrates inadequacy of the white-rot/brown-rot paradigm for wood decay fungi.</title>
        <authorList>
            <person name="Riley R."/>
            <person name="Salamov A.A."/>
            <person name="Brown D.W."/>
            <person name="Nagy L.G."/>
            <person name="Floudas D."/>
            <person name="Held B.W."/>
            <person name="Levasseur A."/>
            <person name="Lombard V."/>
            <person name="Morin E."/>
            <person name="Otillar R."/>
            <person name="Lindquist E.A."/>
            <person name="Sun H."/>
            <person name="LaButti K.M."/>
            <person name="Schmutz J."/>
            <person name="Jabbour D."/>
            <person name="Luo H."/>
            <person name="Baker S.E."/>
            <person name="Pisabarro A.G."/>
            <person name="Walton J.D."/>
            <person name="Blanchette R.A."/>
            <person name="Henrissat B."/>
            <person name="Martin F."/>
            <person name="Cullen D."/>
            <person name="Hibbett D.S."/>
            <person name="Grigoriev I.V."/>
        </authorList>
    </citation>
    <scope>NUCLEOTIDE SEQUENCE [LARGE SCALE GENOMIC DNA]</scope>
    <source>
        <strain evidence="3">CBS 339.88</strain>
    </source>
</reference>
<name>A0A067SAU7_GALM3</name>
<dbReference type="EMBL" id="KL142411">
    <property type="protein sequence ID" value="KDR67971.1"/>
    <property type="molecule type" value="Genomic_DNA"/>
</dbReference>
<dbReference type="AlphaFoldDB" id="A0A067SAU7"/>
<evidence type="ECO:0000313" key="2">
    <source>
        <dbReference type="EMBL" id="KDR67971.1"/>
    </source>
</evidence>